<keyword evidence="3" id="KW-1185">Reference proteome</keyword>
<dbReference type="GO" id="GO:0019901">
    <property type="term" value="F:protein kinase binding"/>
    <property type="evidence" value="ECO:0007669"/>
    <property type="project" value="InterPro"/>
</dbReference>
<name>A0AAD5BGX7_9ASCO</name>
<evidence type="ECO:0000313" key="3">
    <source>
        <dbReference type="Proteomes" id="UP001204833"/>
    </source>
</evidence>
<gene>
    <name evidence="2" type="ORF">KGF57_001744</name>
</gene>
<dbReference type="InterPro" id="IPR013922">
    <property type="entry name" value="Cyclin_PHO80-like"/>
</dbReference>
<dbReference type="GO" id="GO:0016538">
    <property type="term" value="F:cyclin-dependent protein serine/threonine kinase regulator activity"/>
    <property type="evidence" value="ECO:0007669"/>
    <property type="project" value="TreeGrafter"/>
</dbReference>
<feature type="region of interest" description="Disordered" evidence="1">
    <location>
        <begin position="120"/>
        <end position="178"/>
    </location>
</feature>
<dbReference type="Gene3D" id="1.10.472.10">
    <property type="entry name" value="Cyclin-like"/>
    <property type="match status" value="1"/>
</dbReference>
<dbReference type="PANTHER" id="PTHR15615">
    <property type="match status" value="1"/>
</dbReference>
<feature type="compositionally biased region" description="Low complexity" evidence="1">
    <location>
        <begin position="220"/>
        <end position="251"/>
    </location>
</feature>
<dbReference type="SUPFAM" id="SSF47954">
    <property type="entry name" value="Cyclin-like"/>
    <property type="match status" value="1"/>
</dbReference>
<dbReference type="PANTHER" id="PTHR15615:SF117">
    <property type="entry name" value="PHO85 CYCLIN PHO80"/>
    <property type="match status" value="1"/>
</dbReference>
<reference evidence="2 3" key="1">
    <citation type="journal article" date="2022" name="DNA Res.">
        <title>Genome analysis of five recently described species of the CUG-Ser clade uncovers Candida theae as a new hybrid lineage with pathogenic potential in the Candida parapsilosis species complex.</title>
        <authorList>
            <person name="Mixao V."/>
            <person name="Del Olmo V."/>
            <person name="Hegedusova E."/>
            <person name="Saus E."/>
            <person name="Pryszcz L."/>
            <person name="Cillingova A."/>
            <person name="Nosek J."/>
            <person name="Gabaldon T."/>
        </authorList>
    </citation>
    <scope>NUCLEOTIDE SEQUENCE [LARGE SCALE GENOMIC DNA]</scope>
    <source>
        <strain evidence="2 3">CBS 12239</strain>
    </source>
</reference>
<feature type="compositionally biased region" description="Basic and acidic residues" evidence="1">
    <location>
        <begin position="42"/>
        <end position="51"/>
    </location>
</feature>
<dbReference type="EMBL" id="JAIHNG010000077">
    <property type="protein sequence ID" value="KAI5961321.1"/>
    <property type="molecule type" value="Genomic_DNA"/>
</dbReference>
<dbReference type="Pfam" id="PF08613">
    <property type="entry name" value="Cyclin"/>
    <property type="match status" value="1"/>
</dbReference>
<sequence length="561" mass="63382">MNPNKTNSSRIRRNLASNGQTPPDNRNRGSSNKRGTVSLERSPNKRDDLGQRRRVSTGDDSFLSQYIKSLEIQTTLNDHQLYFKALEKQRKVKSLEVYQKYLNSNKKVEHERNYKQYLTSKISPRLQRRDVSPLEHSNKDTTTSSTSTITTKPAEDDRIKKTSKVTVSEPQKRKPPATHITHQLPLEFMECPIDYLIDLISRMLQSLITLNDKSVPRSISNPPASSSTATPTAAATTATSSTSNGSQSSNNLLTRYHSRTPPAISAYTYLSRLSKFNNFNPAILLTTIYYIDLLSHQYQPFFTLNSWTVHRFLLVATMIAQKSLEDFFYTNDHYAKVGGVALGELNCLELDFLNRVDWRCVPGKQVLNKVSGVICTNIGQAKDVLDLYYSQLIDLMGKNTQYGNHNGDESQSQSQSQSQRLAVCYVKEQSGGHYDGETRRNVVRTAGGTPVNGEDVDEYISEDGDGDGYEEEDDDDDEEDDDEDDEEDVDDDDDEEDDEDEEGDYDEDEEHDNLRGVVNGNAQQHSEYPHSTPAYDENGFIRNGFSSPHLKRRYGGSPSPE</sequence>
<comment type="caution">
    <text evidence="2">The sequence shown here is derived from an EMBL/GenBank/DDBJ whole genome shotgun (WGS) entry which is preliminary data.</text>
</comment>
<dbReference type="InterPro" id="IPR036915">
    <property type="entry name" value="Cyclin-like_sf"/>
</dbReference>
<organism evidence="2 3">
    <name type="scientific">Candida theae</name>
    <dbReference type="NCBI Taxonomy" id="1198502"/>
    <lineage>
        <taxon>Eukaryota</taxon>
        <taxon>Fungi</taxon>
        <taxon>Dikarya</taxon>
        <taxon>Ascomycota</taxon>
        <taxon>Saccharomycotina</taxon>
        <taxon>Pichiomycetes</taxon>
        <taxon>Debaryomycetaceae</taxon>
        <taxon>Candida/Lodderomyces clade</taxon>
        <taxon>Candida</taxon>
    </lineage>
</organism>
<feature type="region of interest" description="Disordered" evidence="1">
    <location>
        <begin position="432"/>
        <end position="561"/>
    </location>
</feature>
<proteinExistence type="predicted"/>
<dbReference type="GO" id="GO:0005634">
    <property type="term" value="C:nucleus"/>
    <property type="evidence" value="ECO:0007669"/>
    <property type="project" value="TreeGrafter"/>
</dbReference>
<dbReference type="CDD" id="cd20558">
    <property type="entry name" value="CYCLIN_ScPCL7-like"/>
    <property type="match status" value="1"/>
</dbReference>
<protein>
    <submittedName>
        <fullName evidence="2">PHO80</fullName>
    </submittedName>
</protein>
<feature type="compositionally biased region" description="Basic and acidic residues" evidence="1">
    <location>
        <begin position="127"/>
        <end position="139"/>
    </location>
</feature>
<dbReference type="RefSeq" id="XP_051609718.1">
    <property type="nucleotide sequence ID" value="XM_051750982.1"/>
</dbReference>
<feature type="region of interest" description="Disordered" evidence="1">
    <location>
        <begin position="1"/>
        <end position="57"/>
    </location>
</feature>
<feature type="compositionally biased region" description="Low complexity" evidence="1">
    <location>
        <begin position="141"/>
        <end position="151"/>
    </location>
</feature>
<feature type="compositionally biased region" description="Acidic residues" evidence="1">
    <location>
        <begin position="454"/>
        <end position="511"/>
    </location>
</feature>
<accession>A0AAD5BGX7</accession>
<evidence type="ECO:0000313" key="2">
    <source>
        <dbReference type="EMBL" id="KAI5961321.1"/>
    </source>
</evidence>
<dbReference type="Proteomes" id="UP001204833">
    <property type="component" value="Unassembled WGS sequence"/>
</dbReference>
<dbReference type="GO" id="GO:0000307">
    <property type="term" value="C:cyclin-dependent protein kinase holoenzyme complex"/>
    <property type="evidence" value="ECO:0007669"/>
    <property type="project" value="TreeGrafter"/>
</dbReference>
<feature type="compositionally biased region" description="Polar residues" evidence="1">
    <location>
        <begin position="1"/>
        <end position="41"/>
    </location>
</feature>
<feature type="region of interest" description="Disordered" evidence="1">
    <location>
        <begin position="215"/>
        <end position="254"/>
    </location>
</feature>
<evidence type="ECO:0000256" key="1">
    <source>
        <dbReference type="SAM" id="MobiDB-lite"/>
    </source>
</evidence>
<dbReference type="AlphaFoldDB" id="A0AAD5BGX7"/>
<dbReference type="GeneID" id="76149803"/>